<evidence type="ECO:0000256" key="5">
    <source>
        <dbReference type="ARBA" id="ARBA00011462"/>
    </source>
</evidence>
<comment type="caution">
    <text evidence="18">The sequence shown here is derived from an EMBL/GenBank/DDBJ whole genome shotgun (WGS) entry which is preliminary data.</text>
</comment>
<comment type="catalytic activity">
    <reaction evidence="14 16">
        <text>N2 + 8 reduced [2Fe-2S]-[ferredoxin] + 16 ATP + 16 H2O = H2 + 8 oxidized [2Fe-2S]-[ferredoxin] + 2 NH4(+) + 16 ADP + 16 phosphate + 6 H(+)</text>
        <dbReference type="Rhea" id="RHEA:21448"/>
        <dbReference type="Rhea" id="RHEA-COMP:10000"/>
        <dbReference type="Rhea" id="RHEA-COMP:10001"/>
        <dbReference type="ChEBI" id="CHEBI:15377"/>
        <dbReference type="ChEBI" id="CHEBI:15378"/>
        <dbReference type="ChEBI" id="CHEBI:17997"/>
        <dbReference type="ChEBI" id="CHEBI:18276"/>
        <dbReference type="ChEBI" id="CHEBI:28938"/>
        <dbReference type="ChEBI" id="CHEBI:30616"/>
        <dbReference type="ChEBI" id="CHEBI:33737"/>
        <dbReference type="ChEBI" id="CHEBI:33738"/>
        <dbReference type="ChEBI" id="CHEBI:43474"/>
        <dbReference type="ChEBI" id="CHEBI:456216"/>
        <dbReference type="EC" id="1.18.6.1"/>
    </reaction>
</comment>
<dbReference type="GO" id="GO:0016612">
    <property type="term" value="C:molybdenum-iron nitrogenase complex"/>
    <property type="evidence" value="ECO:0007669"/>
    <property type="project" value="UniProtKB-UniRule"/>
</dbReference>
<dbReference type="GO" id="GO:0016163">
    <property type="term" value="F:nitrogenase activity"/>
    <property type="evidence" value="ECO:0007669"/>
    <property type="project" value="UniProtKB-UniRule"/>
</dbReference>
<dbReference type="SUPFAM" id="SSF53807">
    <property type="entry name" value="Helical backbone' metal receptor"/>
    <property type="match status" value="1"/>
</dbReference>
<dbReference type="Proteomes" id="UP000675664">
    <property type="component" value="Unassembled WGS sequence"/>
</dbReference>
<keyword evidence="12" id="KW-0411">Iron-sulfur</keyword>
<dbReference type="EMBL" id="JAGSND010000004">
    <property type="protein sequence ID" value="MBR0597732.1"/>
    <property type="molecule type" value="Genomic_DNA"/>
</dbReference>
<comment type="cofactor">
    <cofactor evidence="2">
        <name>[7Fe-Mo-9S-C-homocitryl] cluster</name>
        <dbReference type="ChEBI" id="CHEBI:30409"/>
    </cofactor>
</comment>
<dbReference type="PANTHER" id="PTHR43457:SF1">
    <property type="entry name" value="NITROGENASE MOLYBDENUM-IRON PROTEIN ALPHA CHAIN"/>
    <property type="match status" value="1"/>
</dbReference>
<evidence type="ECO:0000256" key="3">
    <source>
        <dbReference type="ARBA" id="ARBA00002621"/>
    </source>
</evidence>
<evidence type="ECO:0000256" key="6">
    <source>
        <dbReference type="ARBA" id="ARBA00022505"/>
    </source>
</evidence>
<reference evidence="18" key="1">
    <citation type="submission" date="2021-04" db="EMBL/GenBank/DDBJ databases">
        <title>Sinoanaerobacter chloroacetimidivorans sp. nov., an obligate anaerobic bacterium isolated from anaerobic sludge.</title>
        <authorList>
            <person name="Bao Y."/>
        </authorList>
    </citation>
    <scope>NUCLEOTIDE SEQUENCE</scope>
    <source>
        <strain evidence="18">BAD-6</strain>
    </source>
</reference>
<dbReference type="GO" id="GO:0046872">
    <property type="term" value="F:metal ion binding"/>
    <property type="evidence" value="ECO:0007669"/>
    <property type="project" value="UniProtKB-KW"/>
</dbReference>
<evidence type="ECO:0000256" key="9">
    <source>
        <dbReference type="ARBA" id="ARBA00022840"/>
    </source>
</evidence>
<dbReference type="GO" id="GO:0051536">
    <property type="term" value="F:iron-sulfur cluster binding"/>
    <property type="evidence" value="ECO:0007669"/>
    <property type="project" value="UniProtKB-KW"/>
</dbReference>
<keyword evidence="19" id="KW-1185">Reference proteome</keyword>
<comment type="cofactor">
    <cofactor evidence="1">
        <name>[8Fe-7S] cluster</name>
        <dbReference type="ChEBI" id="CHEBI:21143"/>
    </cofactor>
</comment>
<evidence type="ECO:0000256" key="12">
    <source>
        <dbReference type="ARBA" id="ARBA00023014"/>
    </source>
</evidence>
<keyword evidence="7 16" id="KW-0479">Metal-binding</keyword>
<keyword evidence="10 16" id="KW-0560">Oxidoreductase</keyword>
<dbReference type="InterPro" id="IPR000510">
    <property type="entry name" value="Nase/OxRdtase_comp1"/>
</dbReference>
<evidence type="ECO:0000313" key="18">
    <source>
        <dbReference type="EMBL" id="MBR0597732.1"/>
    </source>
</evidence>
<evidence type="ECO:0000259" key="17">
    <source>
        <dbReference type="Pfam" id="PF00148"/>
    </source>
</evidence>
<comment type="subunit">
    <text evidence="5">Tetramer of two alpha and two beta chains. Forms complex with the iron protein (nitrogenase component 2).</text>
</comment>
<evidence type="ECO:0000256" key="13">
    <source>
        <dbReference type="ARBA" id="ARBA00023231"/>
    </source>
</evidence>
<evidence type="ECO:0000256" key="8">
    <source>
        <dbReference type="ARBA" id="ARBA00022741"/>
    </source>
</evidence>
<evidence type="ECO:0000256" key="11">
    <source>
        <dbReference type="ARBA" id="ARBA00023004"/>
    </source>
</evidence>
<organism evidence="18 19">
    <name type="scientific">Sinanaerobacter chloroacetimidivorans</name>
    <dbReference type="NCBI Taxonomy" id="2818044"/>
    <lineage>
        <taxon>Bacteria</taxon>
        <taxon>Bacillati</taxon>
        <taxon>Bacillota</taxon>
        <taxon>Clostridia</taxon>
        <taxon>Peptostreptococcales</taxon>
        <taxon>Anaerovoracaceae</taxon>
        <taxon>Sinanaerobacter</taxon>
    </lineage>
</organism>
<dbReference type="InterPro" id="IPR010143">
    <property type="entry name" value="Nase_comp1_asu"/>
</dbReference>
<evidence type="ECO:0000256" key="2">
    <source>
        <dbReference type="ARBA" id="ARBA00001969"/>
    </source>
</evidence>
<dbReference type="GO" id="GO:0005524">
    <property type="term" value="F:ATP binding"/>
    <property type="evidence" value="ECO:0007669"/>
    <property type="project" value="UniProtKB-KW"/>
</dbReference>
<dbReference type="Gene3D" id="3.40.50.12380">
    <property type="entry name" value="Nitrogenase MoFe cofactor biosynthesis protein NifE, C-terminal"/>
    <property type="match status" value="1"/>
</dbReference>
<dbReference type="EC" id="1.18.6.1" evidence="16"/>
<gene>
    <name evidence="18" type="primary">nifD</name>
    <name evidence="18" type="ORF">KCX82_07605</name>
</gene>
<evidence type="ECO:0000256" key="14">
    <source>
        <dbReference type="ARBA" id="ARBA00047967"/>
    </source>
</evidence>
<evidence type="ECO:0000256" key="4">
    <source>
        <dbReference type="ARBA" id="ARBA00011002"/>
    </source>
</evidence>
<proteinExistence type="inferred from homology"/>
<sequence>MRERELVLDQYNAKVYKNRKEHILQIDDDTENRTITANTRSIPGIITNRGCCYAGCKGVVLGPLKDALTLTHGPIGCGFYSWGTRRNKAKTENGENFIQYCFSTDMQEPDIVFGGETKLRKAIDEAMELFHPKTILICSTCPVGLIGDDIHAVAAEAEKKYGITCVAFSCEGYKGVSQSGGHHIANNGVMRHIIGTGDAPVSKKYKVNILGEYNIGGDGWETERILKRIGYEVLAVLTGDGSVESLRNSHQADLNLVMCHRSINYIAEMMHTKYGIHWLKVNFIGIEATIQTLRDMADYFGDSELKQRTEEVIADELAAIAEAHTYFRSKLEGKTAALYVGGSRSHHYQALLADFGITTVLAGYEFAHRDDYEGRDMLPFIKEDADSKNIESITVEPDPEKFHAFLSKEKYEELKDKIPLNSYKGLIQDMKSGSIVVDDLNHFETEEFLRLLKPDIFLSGIKDKYVLQKANVLSRQLHSYDYSGPYSGFNGAINFARDITMGIYTPVWKFVVPPWKNHSTLQATLAEVSEEAEESGLAVASGGEAIC</sequence>
<keyword evidence="13 15" id="KW-0535">Nitrogen fixation</keyword>
<keyword evidence="9" id="KW-0067">ATP-binding</keyword>
<evidence type="ECO:0000256" key="7">
    <source>
        <dbReference type="ARBA" id="ARBA00022723"/>
    </source>
</evidence>
<feature type="domain" description="Nitrogenase/oxidoreductase component 1" evidence="17">
    <location>
        <begin position="51"/>
        <end position="501"/>
    </location>
</feature>
<dbReference type="NCBIfam" id="TIGR01862">
    <property type="entry name" value="N2-ase-Ialpha"/>
    <property type="match status" value="1"/>
</dbReference>
<dbReference type="RefSeq" id="WP_227017865.1">
    <property type="nucleotide sequence ID" value="NZ_JAGSND010000004.1"/>
</dbReference>
<dbReference type="NCBIfam" id="TIGR01282">
    <property type="entry name" value="nifD"/>
    <property type="match status" value="1"/>
</dbReference>
<dbReference type="InterPro" id="IPR000318">
    <property type="entry name" value="Nase_comp1_CS"/>
</dbReference>
<dbReference type="PANTHER" id="PTHR43457">
    <property type="entry name" value="NITROGENASE MOLYBDENUM-IRON PROTEIN ALPHA CHAIN"/>
    <property type="match status" value="1"/>
</dbReference>
<comment type="function">
    <text evidence="3">This molybdenum-iron protein is part of the nitrogenase complex that catalyzes the key enzymatic reactions in nitrogen fixation.</text>
</comment>
<evidence type="ECO:0000256" key="1">
    <source>
        <dbReference type="ARBA" id="ARBA00001919"/>
    </source>
</evidence>
<evidence type="ECO:0000256" key="10">
    <source>
        <dbReference type="ARBA" id="ARBA00023002"/>
    </source>
</evidence>
<evidence type="ECO:0000256" key="15">
    <source>
        <dbReference type="RuleBase" id="RU004021"/>
    </source>
</evidence>
<dbReference type="PROSITE" id="PS00090">
    <property type="entry name" value="NITROGENASE_1_2"/>
    <property type="match status" value="1"/>
</dbReference>
<keyword evidence="8" id="KW-0547">Nucleotide-binding</keyword>
<dbReference type="PROSITE" id="PS00699">
    <property type="entry name" value="NITROGENASE_1_1"/>
    <property type="match status" value="1"/>
</dbReference>
<dbReference type="Gene3D" id="3.40.50.1980">
    <property type="entry name" value="Nitrogenase molybdenum iron protein domain"/>
    <property type="match status" value="2"/>
</dbReference>
<keyword evidence="6" id="KW-0500">Molybdenum</keyword>
<reference evidence="18" key="2">
    <citation type="submission" date="2021-04" db="EMBL/GenBank/DDBJ databases">
        <authorList>
            <person name="Liu J."/>
        </authorList>
    </citation>
    <scope>NUCLEOTIDE SEQUENCE</scope>
    <source>
        <strain evidence="18">BAD-6</strain>
    </source>
</reference>
<dbReference type="InterPro" id="IPR005972">
    <property type="entry name" value="Nase_Mo-Fe_asu"/>
</dbReference>
<evidence type="ECO:0000256" key="16">
    <source>
        <dbReference type="RuleBase" id="RU004022"/>
    </source>
</evidence>
<dbReference type="Pfam" id="PF00148">
    <property type="entry name" value="Oxidored_nitro"/>
    <property type="match status" value="1"/>
</dbReference>
<comment type="similarity">
    <text evidence="4 15">Belongs to the NifD/NifK/NifE/NifN family.</text>
</comment>
<dbReference type="AlphaFoldDB" id="A0A8J7VZ07"/>
<protein>
    <recommendedName>
        <fullName evidence="16">Nitrogenase protein alpha chain</fullName>
        <ecNumber evidence="16">1.18.6.1</ecNumber>
    </recommendedName>
</protein>
<keyword evidence="11 16" id="KW-0408">Iron</keyword>
<accession>A0A8J7VZ07</accession>
<name>A0A8J7VZ07_9FIRM</name>
<evidence type="ECO:0000313" key="19">
    <source>
        <dbReference type="Proteomes" id="UP000675664"/>
    </source>
</evidence>